<dbReference type="EMBL" id="JBEDNZ010000002">
    <property type="protein sequence ID" value="KAL0850752.1"/>
    <property type="molecule type" value="Genomic_DNA"/>
</dbReference>
<feature type="active site" description="Nucleophile" evidence="7">
    <location>
        <position position="400"/>
    </location>
</feature>
<dbReference type="Pfam" id="PF00232">
    <property type="entry name" value="Glyco_hydro_1"/>
    <property type="match status" value="1"/>
</dbReference>
<dbReference type="PROSITE" id="PS00653">
    <property type="entry name" value="GLYCOSYL_HYDROL_F1_2"/>
    <property type="match status" value="1"/>
</dbReference>
<dbReference type="InterPro" id="IPR017853">
    <property type="entry name" value="GH"/>
</dbReference>
<dbReference type="GO" id="GO:0016798">
    <property type="term" value="F:hydrolase activity, acting on glycosyl bonds"/>
    <property type="evidence" value="ECO:0007669"/>
    <property type="project" value="UniProtKB-KW"/>
</dbReference>
<dbReference type="PANTHER" id="PTHR10353">
    <property type="entry name" value="GLYCOSYL HYDROLASE"/>
    <property type="match status" value="1"/>
</dbReference>
<feature type="chain" id="PRO_5044844450" description="beta-glucosidase" evidence="10">
    <location>
        <begin position="25"/>
        <end position="509"/>
    </location>
</feature>
<accession>A0ABD0TN21</accession>
<evidence type="ECO:0000256" key="1">
    <source>
        <dbReference type="ARBA" id="ARBA00010838"/>
    </source>
</evidence>
<protein>
    <recommendedName>
        <fullName evidence="3">beta-glucosidase</fullName>
        <ecNumber evidence="3">3.2.1.21</ecNumber>
    </recommendedName>
</protein>
<dbReference type="PRINTS" id="PR00131">
    <property type="entry name" value="GLHYDRLASE1"/>
</dbReference>
<keyword evidence="5" id="KW-0325">Glycoprotein</keyword>
<gene>
    <name evidence="11" type="ORF">ABMA28_006694</name>
</gene>
<comment type="caution">
    <text evidence="11">The sequence shown here is derived from an EMBL/GenBank/DDBJ whole genome shotgun (WGS) entry which is preliminary data.</text>
</comment>
<evidence type="ECO:0000256" key="7">
    <source>
        <dbReference type="PROSITE-ProRule" id="PRU10055"/>
    </source>
</evidence>
<dbReference type="PROSITE" id="PS00572">
    <property type="entry name" value="GLYCOSYL_HYDROL_F1_1"/>
    <property type="match status" value="1"/>
</dbReference>
<evidence type="ECO:0000256" key="10">
    <source>
        <dbReference type="SAM" id="SignalP"/>
    </source>
</evidence>
<dbReference type="InterPro" id="IPR033132">
    <property type="entry name" value="GH_1_N_CS"/>
</dbReference>
<evidence type="ECO:0000256" key="6">
    <source>
        <dbReference type="ARBA" id="ARBA00023295"/>
    </source>
</evidence>
<dbReference type="InterPro" id="IPR001360">
    <property type="entry name" value="Glyco_hydro_1"/>
</dbReference>
<dbReference type="EC" id="3.2.1.21" evidence="3"/>
<dbReference type="InterPro" id="IPR018120">
    <property type="entry name" value="Glyco_hydro_1_AS"/>
</dbReference>
<evidence type="ECO:0000313" key="11">
    <source>
        <dbReference type="EMBL" id="KAL0850752.1"/>
    </source>
</evidence>
<keyword evidence="4 9" id="KW-0378">Hydrolase</keyword>
<feature type="signal peptide" evidence="10">
    <location>
        <begin position="1"/>
        <end position="24"/>
    </location>
</feature>
<dbReference type="FunFam" id="3.20.20.80:FF:000013">
    <property type="entry name" value="lactase-phlorizin hydrolase"/>
    <property type="match status" value="1"/>
</dbReference>
<evidence type="ECO:0000256" key="3">
    <source>
        <dbReference type="ARBA" id="ARBA00012744"/>
    </source>
</evidence>
<dbReference type="SUPFAM" id="SSF51445">
    <property type="entry name" value="(Trans)glycosidases"/>
    <property type="match status" value="1"/>
</dbReference>
<evidence type="ECO:0000256" key="8">
    <source>
        <dbReference type="RuleBase" id="RU003690"/>
    </source>
</evidence>
<organism evidence="11 12">
    <name type="scientific">Loxostege sticticalis</name>
    <name type="common">Beet webworm moth</name>
    <dbReference type="NCBI Taxonomy" id="481309"/>
    <lineage>
        <taxon>Eukaryota</taxon>
        <taxon>Metazoa</taxon>
        <taxon>Ecdysozoa</taxon>
        <taxon>Arthropoda</taxon>
        <taxon>Hexapoda</taxon>
        <taxon>Insecta</taxon>
        <taxon>Pterygota</taxon>
        <taxon>Neoptera</taxon>
        <taxon>Endopterygota</taxon>
        <taxon>Lepidoptera</taxon>
        <taxon>Glossata</taxon>
        <taxon>Ditrysia</taxon>
        <taxon>Pyraloidea</taxon>
        <taxon>Crambidae</taxon>
        <taxon>Pyraustinae</taxon>
        <taxon>Loxostege</taxon>
    </lineage>
</organism>
<keyword evidence="10" id="KW-0732">Signal</keyword>
<sequence length="509" mass="58948">MGRSRWRCAFVAFALLWIRVSSEADQVCFPKNFMFGVATAAYQIEGAWNVSGKGESMWDRYTHEHPDRVFDHSTGDVAADSYHQYKTDVALLSELNVAFYRFSISWTRILPTGLSNEINEDGIRYYKELIAELHRHGIEPLVTMYHWDLPQALQDLGGWTNPITADYFVDYAKVLLDNFSDTVRFWITFNEPFTFCHDGYGGNDAPGGRSSGFEDYMCAHTVLRAHGMTYRMFEKEYKRRFKSFMGITLDLAWIEPATTSTEDQIAAETARQFIFGWFAHPIFSAQGDYPPVMRTRVDANSLRHHYSRSRLPHFTAEEITAIRGSSDFLGLNHYTTYLARKIGSTGTVPLYDEDVGAAFSQREDWPKSNSTWLKVVPWGLRKTLNWVKNTYKNPPVLITENGISLEPGLNDMRRINYIDGYLRALHAAITKDHCHVFAYTYWSLIDNFEWMRGYSERFGLYEVDYTSPERTRTARRSAAYFGKVASTRCLPDEYDTYYYYEHNYDAVVV</sequence>
<proteinExistence type="inferred from homology"/>
<comment type="subunit">
    <text evidence="2">Homodimer.</text>
</comment>
<dbReference type="PANTHER" id="PTHR10353:SF36">
    <property type="entry name" value="LP05116P"/>
    <property type="match status" value="1"/>
</dbReference>
<evidence type="ECO:0000256" key="9">
    <source>
        <dbReference type="RuleBase" id="RU004468"/>
    </source>
</evidence>
<name>A0ABD0TN21_LOXSC</name>
<dbReference type="AlphaFoldDB" id="A0ABD0TN21"/>
<comment type="similarity">
    <text evidence="1 8">Belongs to the glycosyl hydrolase 1 family.</text>
</comment>
<evidence type="ECO:0000256" key="2">
    <source>
        <dbReference type="ARBA" id="ARBA00011738"/>
    </source>
</evidence>
<reference evidence="11 12" key="1">
    <citation type="submission" date="2024-06" db="EMBL/GenBank/DDBJ databases">
        <title>A chromosome-level genome assembly of beet webworm, Loxostege sticticalis.</title>
        <authorList>
            <person name="Zhang Y."/>
        </authorList>
    </citation>
    <scope>NUCLEOTIDE SEQUENCE [LARGE SCALE GENOMIC DNA]</scope>
    <source>
        <strain evidence="11">AQ028</strain>
        <tissue evidence="11">Male pupae</tissue>
    </source>
</reference>
<evidence type="ECO:0000256" key="4">
    <source>
        <dbReference type="ARBA" id="ARBA00022801"/>
    </source>
</evidence>
<dbReference type="Proteomes" id="UP001549921">
    <property type="component" value="Unassembled WGS sequence"/>
</dbReference>
<dbReference type="Gene3D" id="3.20.20.80">
    <property type="entry name" value="Glycosidases"/>
    <property type="match status" value="1"/>
</dbReference>
<evidence type="ECO:0000313" key="12">
    <source>
        <dbReference type="Proteomes" id="UP001549921"/>
    </source>
</evidence>
<keyword evidence="6 9" id="KW-0326">Glycosidase</keyword>
<evidence type="ECO:0000256" key="5">
    <source>
        <dbReference type="ARBA" id="ARBA00023180"/>
    </source>
</evidence>